<evidence type="ECO:0000256" key="4">
    <source>
        <dbReference type="ARBA" id="ARBA00022692"/>
    </source>
</evidence>
<dbReference type="Pfam" id="PF12821">
    <property type="entry name" value="ThrE_2"/>
    <property type="match status" value="1"/>
</dbReference>
<feature type="domain" description="Threonine/Serine exporter ThrE" evidence="9">
    <location>
        <begin position="16"/>
        <end position="140"/>
    </location>
</feature>
<evidence type="ECO:0000256" key="7">
    <source>
        <dbReference type="ARBA" id="ARBA00034125"/>
    </source>
</evidence>
<dbReference type="GO" id="GO:0005886">
    <property type="term" value="C:plasma membrane"/>
    <property type="evidence" value="ECO:0007669"/>
    <property type="project" value="UniProtKB-SubCell"/>
</dbReference>
<organism evidence="10">
    <name type="scientific">bioreactor metagenome</name>
    <dbReference type="NCBI Taxonomy" id="1076179"/>
    <lineage>
        <taxon>unclassified sequences</taxon>
        <taxon>metagenomes</taxon>
        <taxon>ecological metagenomes</taxon>
    </lineage>
</organism>
<evidence type="ECO:0000259" key="9">
    <source>
        <dbReference type="Pfam" id="PF12821"/>
    </source>
</evidence>
<keyword evidence="3" id="KW-0997">Cell inner membrane</keyword>
<proteinExistence type="inferred from homology"/>
<evidence type="ECO:0000256" key="8">
    <source>
        <dbReference type="SAM" id="Phobius"/>
    </source>
</evidence>
<name>A0A644SYU6_9ZZZZ</name>
<evidence type="ECO:0000256" key="5">
    <source>
        <dbReference type="ARBA" id="ARBA00022989"/>
    </source>
</evidence>
<dbReference type="EMBL" id="VSSQ01000010">
    <property type="protein sequence ID" value="MPL59795.1"/>
    <property type="molecule type" value="Genomic_DNA"/>
</dbReference>
<evidence type="ECO:0000256" key="2">
    <source>
        <dbReference type="ARBA" id="ARBA00022475"/>
    </source>
</evidence>
<comment type="subcellular location">
    <subcellularLocation>
        <location evidence="1">Cell membrane</location>
        <topology evidence="1">Multi-pass membrane protein</topology>
    </subcellularLocation>
</comment>
<feature type="transmembrane region" description="Helical" evidence="8">
    <location>
        <begin position="57"/>
        <end position="74"/>
    </location>
</feature>
<gene>
    <name evidence="10" type="ORF">SDC9_05351</name>
</gene>
<keyword evidence="2" id="KW-1003">Cell membrane</keyword>
<evidence type="ECO:0000256" key="3">
    <source>
        <dbReference type="ARBA" id="ARBA00022519"/>
    </source>
</evidence>
<comment type="caution">
    <text evidence="10">The sequence shown here is derived from an EMBL/GenBank/DDBJ whole genome shotgun (WGS) entry which is preliminary data.</text>
</comment>
<dbReference type="PANTHER" id="PTHR34390:SF1">
    <property type="entry name" value="SUCCINATE TRANSPORTER SUBUNIT YJJB-RELATED"/>
    <property type="match status" value="1"/>
</dbReference>
<keyword evidence="4 8" id="KW-0812">Transmembrane</keyword>
<evidence type="ECO:0000256" key="6">
    <source>
        <dbReference type="ARBA" id="ARBA00023136"/>
    </source>
</evidence>
<evidence type="ECO:0000313" key="10">
    <source>
        <dbReference type="EMBL" id="MPL59795.1"/>
    </source>
</evidence>
<dbReference type="InterPro" id="IPR024528">
    <property type="entry name" value="ThrE_2"/>
</dbReference>
<feature type="transmembrane region" description="Helical" evidence="8">
    <location>
        <begin position="86"/>
        <end position="105"/>
    </location>
</feature>
<dbReference type="GO" id="GO:0015744">
    <property type="term" value="P:succinate transport"/>
    <property type="evidence" value="ECO:0007669"/>
    <property type="project" value="TreeGrafter"/>
</dbReference>
<reference evidence="10" key="1">
    <citation type="submission" date="2019-08" db="EMBL/GenBank/DDBJ databases">
        <authorList>
            <person name="Kucharzyk K."/>
            <person name="Murdoch R.W."/>
            <person name="Higgins S."/>
            <person name="Loffler F."/>
        </authorList>
    </citation>
    <scope>NUCLEOTIDE SEQUENCE</scope>
</reference>
<keyword evidence="6 8" id="KW-0472">Membrane</keyword>
<dbReference type="AlphaFoldDB" id="A0A644SYU6"/>
<protein>
    <recommendedName>
        <fullName evidence="9">Threonine/Serine exporter ThrE domain-containing protein</fullName>
    </recommendedName>
</protein>
<dbReference type="PANTHER" id="PTHR34390">
    <property type="entry name" value="UPF0442 PROTEIN YJJB-RELATED"/>
    <property type="match status" value="1"/>
</dbReference>
<accession>A0A644SYU6</accession>
<evidence type="ECO:0000256" key="1">
    <source>
        <dbReference type="ARBA" id="ARBA00004651"/>
    </source>
</evidence>
<dbReference type="InterPro" id="IPR050539">
    <property type="entry name" value="ThrE_Dicarb/AminoAcid_Exp"/>
</dbReference>
<feature type="transmembrane region" description="Helical" evidence="8">
    <location>
        <begin position="125"/>
        <end position="154"/>
    </location>
</feature>
<keyword evidence="5 8" id="KW-1133">Transmembrane helix</keyword>
<sequence length="166" mass="17532">MNPQLSGIFSQLKEPLFAGLATSAFSVLFGLHSADVILASGGSALGWAVLQAMPQSGSPAFATFFAALAAGLYAEIAARVRRRPATLYMIASIIPLVPGGGMYYTMLSSLEGSTYRSVELGLSTIMTAFAIAAGLAISNVLARMVFSSTIYSILKKRKIFQKPDKL</sequence>
<comment type="similarity">
    <text evidence="7">Belongs to the ThrE exporter (TC 2.A.79) family.</text>
</comment>